<evidence type="ECO:0000256" key="7">
    <source>
        <dbReference type="ARBA" id="ARBA00022769"/>
    </source>
</evidence>
<reference evidence="19 20" key="1">
    <citation type="submission" date="2020-08" db="EMBL/GenBank/DDBJ databases">
        <title>Sequencing the genomes of 1000 actinobacteria strains.</title>
        <authorList>
            <person name="Klenk H.-P."/>
        </authorList>
    </citation>
    <scope>NUCLEOTIDE SEQUENCE [LARGE SCALE GENOMIC DNA]</scope>
    <source>
        <strain evidence="19 20">DSM 44551</strain>
    </source>
</reference>
<keyword evidence="2" id="KW-0963">Cytoplasm</keyword>
<evidence type="ECO:0000256" key="17">
    <source>
        <dbReference type="SAM" id="MobiDB-lite"/>
    </source>
</evidence>
<evidence type="ECO:0000256" key="9">
    <source>
        <dbReference type="ARBA" id="ARBA00022833"/>
    </source>
</evidence>
<gene>
    <name evidence="19" type="ORF">HDA36_000535</name>
</gene>
<dbReference type="Pfam" id="PF17755">
    <property type="entry name" value="UvrA_DNA-bind"/>
    <property type="match status" value="1"/>
</dbReference>
<dbReference type="AlphaFoldDB" id="A0A7W8VBL4"/>
<dbReference type="GO" id="GO:0005737">
    <property type="term" value="C:cytoplasm"/>
    <property type="evidence" value="ECO:0007669"/>
    <property type="project" value="UniProtKB-SubCell"/>
</dbReference>
<dbReference type="InterPro" id="IPR027417">
    <property type="entry name" value="P-loop_NTPase"/>
</dbReference>
<evidence type="ECO:0000256" key="1">
    <source>
        <dbReference type="ARBA" id="ARBA00004496"/>
    </source>
</evidence>
<dbReference type="NCBIfam" id="TIGR00630">
    <property type="entry name" value="uvra"/>
    <property type="match status" value="1"/>
</dbReference>
<evidence type="ECO:0000256" key="14">
    <source>
        <dbReference type="ARBA" id="ARBA00038000"/>
    </source>
</evidence>
<keyword evidence="3" id="KW-0479">Metal-binding</keyword>
<accession>A0A7W8VBL4</accession>
<proteinExistence type="inferred from homology"/>
<dbReference type="GO" id="GO:0005524">
    <property type="term" value="F:ATP binding"/>
    <property type="evidence" value="ECO:0007669"/>
    <property type="project" value="UniProtKB-KW"/>
</dbReference>
<evidence type="ECO:0000313" key="20">
    <source>
        <dbReference type="Proteomes" id="UP000572635"/>
    </source>
</evidence>
<dbReference type="PROSITE" id="PS50893">
    <property type="entry name" value="ABC_TRANSPORTER_2"/>
    <property type="match status" value="1"/>
</dbReference>
<keyword evidence="7" id="KW-0228">DNA excision</keyword>
<organism evidence="19 20">
    <name type="scientific">Nocardiopsis composta</name>
    <dbReference type="NCBI Taxonomy" id="157465"/>
    <lineage>
        <taxon>Bacteria</taxon>
        <taxon>Bacillati</taxon>
        <taxon>Actinomycetota</taxon>
        <taxon>Actinomycetes</taxon>
        <taxon>Streptosporangiales</taxon>
        <taxon>Nocardiopsidaceae</taxon>
        <taxon>Nocardiopsis</taxon>
    </lineage>
</organism>
<dbReference type="Gene3D" id="3.40.50.300">
    <property type="entry name" value="P-loop containing nucleotide triphosphate hydrolases"/>
    <property type="match status" value="2"/>
</dbReference>
<dbReference type="GO" id="GO:0009380">
    <property type="term" value="C:excinuclease repair complex"/>
    <property type="evidence" value="ECO:0007669"/>
    <property type="project" value="InterPro"/>
</dbReference>
<keyword evidence="11" id="KW-0267">Excision nuclease</keyword>
<dbReference type="SUPFAM" id="SSF52540">
    <property type="entry name" value="P-loop containing nucleoside triphosphate hydrolases"/>
    <property type="match status" value="2"/>
</dbReference>
<evidence type="ECO:0000256" key="6">
    <source>
        <dbReference type="ARBA" id="ARBA00022763"/>
    </source>
</evidence>
<dbReference type="PANTHER" id="PTHR43152:SF3">
    <property type="entry name" value="UVRABC SYSTEM PROTEIN A"/>
    <property type="match status" value="1"/>
</dbReference>
<keyword evidence="4" id="KW-0677">Repeat</keyword>
<evidence type="ECO:0000256" key="5">
    <source>
        <dbReference type="ARBA" id="ARBA00022741"/>
    </source>
</evidence>
<sequence>MAEISSGGEKADQAAPAGVIRVVGAREHNLTGVDVDIPKGLLTVVTGVSGSGKSSLVFDTLHKEGQRQYLESLGMVTGFVSKPAVEAIIGLSPSISVDQHLTNRSPRSTVGTTTEVFTYLRLLWARAGHRPCPACGGDVPPSHEVGEAVPDAEGPEAGAPEDAAGDEPPVPCPHCGTLLPGLAMGAFSFNKPAGACPSCTGLGTVIRADTARLVDEERSVADGAVLGWHPRLTERNIGVLRAAARHYGFDFDPDLPLGKLGDAERALLLHGVDSPEFRRLFPGVEPPARVSDGRFEGVAATVLRRYAERIEDTAYREKTERLLVKEGCPDCRGERLRPESRRVTVAGTTIVEAQRLPLGELAEWIGALAGRLDAEEWAIAEPVVADLAERLRRLAAVGVGYLTLEQAAPSLSAGEAQRLRLAALLGSGLTGVLYVLDEPTRGLHPADTDRLIGVLRRLRDLGNTVLVIEHDPAVLRAADHLIDVGPGAGRDGGRIVAQGTPAEVAAVPESLTGRHLSGAAGPPTRAGRRPGGAELVVRGARAHNLAGVTARFPLGLLVAVSGPSGSGKSSLLLDILAPAARRRFAGASQAPGEHDGIDGWEHLDKVVAIDQQAISRVPRSNAATCTDAFTPIREAFAATPGARERGLAPGHFSFNVAGGRCERCTGAGVLEVKMHFLPAIQVRCPACRGRRFTPEVLAARYGGRDIAEVLEMTVDDALALFADLPQVASRLRLMADVGLGYLRLGQPATTLSGGEAQRIKLAKELGRRSTGRTLYLLDEPTTGLHAADTARLLAVLQRLVDAGNTVLVIEHDPDVIRAADHVIDLGPAGGAAGGRIVAQGTPEDIARCPESRTGAFLR</sequence>
<dbReference type="RefSeq" id="WP_184388333.1">
    <property type="nucleotide sequence ID" value="NZ_BAAAJD010000023.1"/>
</dbReference>
<dbReference type="InterPro" id="IPR017871">
    <property type="entry name" value="ABC_transporter-like_CS"/>
</dbReference>
<feature type="domain" description="ABC transporter" evidence="18">
    <location>
        <begin position="530"/>
        <end position="858"/>
    </location>
</feature>
<dbReference type="InterPro" id="IPR003593">
    <property type="entry name" value="AAA+_ATPase"/>
</dbReference>
<comment type="subcellular location">
    <subcellularLocation>
        <location evidence="1">Cytoplasm</location>
    </subcellularLocation>
</comment>
<evidence type="ECO:0000256" key="4">
    <source>
        <dbReference type="ARBA" id="ARBA00022737"/>
    </source>
</evidence>
<evidence type="ECO:0000256" key="15">
    <source>
        <dbReference type="ARBA" id="ARBA00039316"/>
    </source>
</evidence>
<protein>
    <recommendedName>
        <fullName evidence="15">UvrABC system protein A</fullName>
    </recommendedName>
    <alternativeName>
        <fullName evidence="16">Excinuclease ABC subunit A</fullName>
    </alternativeName>
</protein>
<keyword evidence="13" id="KW-0234">DNA repair</keyword>
<name>A0A7W8VBL4_9ACTN</name>
<dbReference type="Gene3D" id="1.10.8.280">
    <property type="entry name" value="ABC transporter ATPase domain-like"/>
    <property type="match status" value="1"/>
</dbReference>
<evidence type="ECO:0000313" key="19">
    <source>
        <dbReference type="EMBL" id="MBB5430451.1"/>
    </source>
</evidence>
<dbReference type="InterPro" id="IPR003439">
    <property type="entry name" value="ABC_transporter-like_ATP-bd"/>
</dbReference>
<dbReference type="PROSITE" id="PS00211">
    <property type="entry name" value="ABC_TRANSPORTER_1"/>
    <property type="match status" value="2"/>
</dbReference>
<feature type="region of interest" description="Disordered" evidence="17">
    <location>
        <begin position="138"/>
        <end position="167"/>
    </location>
</feature>
<dbReference type="GO" id="GO:0004518">
    <property type="term" value="F:nuclease activity"/>
    <property type="evidence" value="ECO:0007669"/>
    <property type="project" value="UniProtKB-KW"/>
</dbReference>
<dbReference type="EMBL" id="JACHDB010000001">
    <property type="protein sequence ID" value="MBB5430451.1"/>
    <property type="molecule type" value="Genomic_DNA"/>
</dbReference>
<comment type="caution">
    <text evidence="19">The sequence shown here is derived from an EMBL/GenBank/DDBJ whole genome shotgun (WGS) entry which is preliminary data.</text>
</comment>
<evidence type="ECO:0000256" key="11">
    <source>
        <dbReference type="ARBA" id="ARBA00022881"/>
    </source>
</evidence>
<evidence type="ECO:0000256" key="2">
    <source>
        <dbReference type="ARBA" id="ARBA00022490"/>
    </source>
</evidence>
<dbReference type="InterPro" id="IPR004602">
    <property type="entry name" value="UvrA"/>
</dbReference>
<keyword evidence="12" id="KW-0238">DNA-binding</keyword>
<keyword evidence="8" id="KW-0863">Zinc-finger</keyword>
<keyword evidence="5" id="KW-0547">Nucleotide-binding</keyword>
<dbReference type="GO" id="GO:0006289">
    <property type="term" value="P:nucleotide-excision repair"/>
    <property type="evidence" value="ECO:0007669"/>
    <property type="project" value="InterPro"/>
</dbReference>
<evidence type="ECO:0000259" key="18">
    <source>
        <dbReference type="PROSITE" id="PS50893"/>
    </source>
</evidence>
<dbReference type="PANTHER" id="PTHR43152">
    <property type="entry name" value="UVRABC SYSTEM PROTEIN A"/>
    <property type="match status" value="1"/>
</dbReference>
<evidence type="ECO:0000256" key="10">
    <source>
        <dbReference type="ARBA" id="ARBA00022840"/>
    </source>
</evidence>
<dbReference type="GO" id="GO:0016887">
    <property type="term" value="F:ATP hydrolysis activity"/>
    <property type="evidence" value="ECO:0007669"/>
    <property type="project" value="InterPro"/>
</dbReference>
<dbReference type="GO" id="GO:0008270">
    <property type="term" value="F:zinc ion binding"/>
    <property type="evidence" value="ECO:0007669"/>
    <property type="project" value="UniProtKB-KW"/>
</dbReference>
<dbReference type="Proteomes" id="UP000572635">
    <property type="component" value="Unassembled WGS sequence"/>
</dbReference>
<keyword evidence="20" id="KW-1185">Reference proteome</keyword>
<dbReference type="SMART" id="SM00382">
    <property type="entry name" value="AAA"/>
    <property type="match status" value="2"/>
</dbReference>
<dbReference type="GO" id="GO:0003677">
    <property type="term" value="F:DNA binding"/>
    <property type="evidence" value="ECO:0007669"/>
    <property type="project" value="UniProtKB-KW"/>
</dbReference>
<keyword evidence="10" id="KW-0067">ATP-binding</keyword>
<comment type="similarity">
    <text evidence="14">Belongs to the ABC transporter superfamily. UvrA family.</text>
</comment>
<evidence type="ECO:0000256" key="13">
    <source>
        <dbReference type="ARBA" id="ARBA00023204"/>
    </source>
</evidence>
<evidence type="ECO:0000256" key="16">
    <source>
        <dbReference type="ARBA" id="ARBA00042156"/>
    </source>
</evidence>
<feature type="compositionally biased region" description="Low complexity" evidence="17">
    <location>
        <begin position="147"/>
        <end position="162"/>
    </location>
</feature>
<dbReference type="InterPro" id="IPR041552">
    <property type="entry name" value="UvrA_DNA-bd"/>
</dbReference>
<keyword evidence="9" id="KW-0862">Zinc</keyword>
<evidence type="ECO:0000256" key="12">
    <source>
        <dbReference type="ARBA" id="ARBA00023125"/>
    </source>
</evidence>
<evidence type="ECO:0000256" key="3">
    <source>
        <dbReference type="ARBA" id="ARBA00022723"/>
    </source>
</evidence>
<keyword evidence="6" id="KW-0227">DNA damage</keyword>
<dbReference type="Gene3D" id="1.20.1580.10">
    <property type="entry name" value="ABC transporter ATPase like domain"/>
    <property type="match status" value="2"/>
</dbReference>
<evidence type="ECO:0000256" key="8">
    <source>
        <dbReference type="ARBA" id="ARBA00022771"/>
    </source>
</evidence>